<keyword evidence="3" id="KW-0813">Transport</keyword>
<evidence type="ECO:0000256" key="3">
    <source>
        <dbReference type="ARBA" id="ARBA00022448"/>
    </source>
</evidence>
<evidence type="ECO:0000256" key="5">
    <source>
        <dbReference type="ARBA" id="ARBA00022927"/>
    </source>
</evidence>
<accession>A0A080ZX21</accession>
<name>A0A080ZX21_PHYNI</name>
<evidence type="ECO:0000313" key="7">
    <source>
        <dbReference type="EMBL" id="ETO71182.1"/>
    </source>
</evidence>
<proteinExistence type="inferred from homology"/>
<evidence type="ECO:0000256" key="1">
    <source>
        <dbReference type="ARBA" id="ARBA00004177"/>
    </source>
</evidence>
<feature type="region of interest" description="Disordered" evidence="6">
    <location>
        <begin position="213"/>
        <end position="233"/>
    </location>
</feature>
<gene>
    <name evidence="7" type="ORF">F444_12426</name>
</gene>
<dbReference type="Proteomes" id="UP000028582">
    <property type="component" value="Unassembled WGS sequence"/>
</dbReference>
<dbReference type="GO" id="GO:0015031">
    <property type="term" value="P:protein transport"/>
    <property type="evidence" value="ECO:0007669"/>
    <property type="project" value="UniProtKB-KW"/>
</dbReference>
<protein>
    <submittedName>
        <fullName evidence="7">Uncharacterized protein</fullName>
    </submittedName>
</protein>
<dbReference type="PANTHER" id="PTHR13673">
    <property type="entry name" value="ESOPHAGEAL CANCER ASSOCIATED PROTEIN"/>
    <property type="match status" value="1"/>
</dbReference>
<evidence type="ECO:0000256" key="6">
    <source>
        <dbReference type="SAM" id="MobiDB-lite"/>
    </source>
</evidence>
<dbReference type="GO" id="GO:0032456">
    <property type="term" value="P:endocytic recycling"/>
    <property type="evidence" value="ECO:0007669"/>
    <property type="project" value="InterPro"/>
</dbReference>
<keyword evidence="5" id="KW-0653">Protein transport</keyword>
<dbReference type="EMBL" id="ANJA01002219">
    <property type="protein sequence ID" value="ETO71182.1"/>
    <property type="molecule type" value="Genomic_DNA"/>
</dbReference>
<organism evidence="7 8">
    <name type="scientific">Phytophthora nicotianae P1976</name>
    <dbReference type="NCBI Taxonomy" id="1317066"/>
    <lineage>
        <taxon>Eukaryota</taxon>
        <taxon>Sar</taxon>
        <taxon>Stramenopiles</taxon>
        <taxon>Oomycota</taxon>
        <taxon>Peronosporomycetes</taxon>
        <taxon>Peronosporales</taxon>
        <taxon>Peronosporaceae</taxon>
        <taxon>Phytophthora</taxon>
    </lineage>
</organism>
<dbReference type="OrthoDB" id="1734063at2759"/>
<keyword evidence="4" id="KW-0967">Endosome</keyword>
<comment type="caution">
    <text evidence="7">The sequence shown here is derived from an EMBL/GenBank/DDBJ whole genome shotgun (WGS) entry which is preliminary data.</text>
</comment>
<comment type="similarity">
    <text evidence="2">Belongs to the VPS35L family.</text>
</comment>
<reference evidence="7 8" key="1">
    <citation type="submission" date="2013-11" db="EMBL/GenBank/DDBJ databases">
        <title>The Genome Sequence of Phytophthora parasitica P1976.</title>
        <authorList>
            <consortium name="The Broad Institute Genomics Platform"/>
            <person name="Russ C."/>
            <person name="Tyler B."/>
            <person name="Panabieres F."/>
            <person name="Shan W."/>
            <person name="Tripathy S."/>
            <person name="Grunwald N."/>
            <person name="Machado M."/>
            <person name="Johnson C.S."/>
            <person name="Walker B."/>
            <person name="Young S."/>
            <person name="Zeng Q."/>
            <person name="Gargeya S."/>
            <person name="Fitzgerald M."/>
            <person name="Haas B."/>
            <person name="Abouelleil A."/>
            <person name="Allen A.W."/>
            <person name="Alvarado L."/>
            <person name="Arachchi H.M."/>
            <person name="Berlin A.M."/>
            <person name="Chapman S.B."/>
            <person name="Gainer-Dewar J."/>
            <person name="Goldberg J."/>
            <person name="Griggs A."/>
            <person name="Gujja S."/>
            <person name="Hansen M."/>
            <person name="Howarth C."/>
            <person name="Imamovic A."/>
            <person name="Ireland A."/>
            <person name="Larimer J."/>
            <person name="McCowan C."/>
            <person name="Murphy C."/>
            <person name="Pearson M."/>
            <person name="Poon T.W."/>
            <person name="Priest M."/>
            <person name="Roberts A."/>
            <person name="Saif S."/>
            <person name="Shea T."/>
            <person name="Sisk P."/>
            <person name="Sykes S."/>
            <person name="Wortman J."/>
            <person name="Nusbaum C."/>
            <person name="Birren B."/>
        </authorList>
    </citation>
    <scope>NUCLEOTIDE SEQUENCE [LARGE SCALE GENOMIC DNA]</scope>
    <source>
        <strain evidence="7 8">P1976</strain>
    </source>
</reference>
<dbReference type="GO" id="GO:0005768">
    <property type="term" value="C:endosome"/>
    <property type="evidence" value="ECO:0007669"/>
    <property type="project" value="UniProtKB-SubCell"/>
</dbReference>
<comment type="subcellular location">
    <subcellularLocation>
        <location evidence="1">Endosome</location>
    </subcellularLocation>
</comment>
<evidence type="ECO:0000313" key="8">
    <source>
        <dbReference type="Proteomes" id="UP000028582"/>
    </source>
</evidence>
<evidence type="ECO:0000256" key="4">
    <source>
        <dbReference type="ARBA" id="ARBA00022753"/>
    </source>
</evidence>
<dbReference type="PANTHER" id="PTHR13673:SF0">
    <property type="entry name" value="VPS35 ENDOSOMAL PROTEIN-SORTING FACTOR-LIKE"/>
    <property type="match status" value="1"/>
</dbReference>
<dbReference type="AlphaFoldDB" id="A0A080ZX21"/>
<sequence>MTMMAPEREPLVATQTIKWRVGERQVPRSRHELVARGLMSKETHPLALAATFSALNQPESDDFKAVVVDTSLSSLASSLGDSFSRRKSGGGVSPELVVLQDGDVDPLGALGSSDSIMRSKSESVHSKTTAMSDVQGNEKPIKATAMPNTIKFKWKEHTDRLLAKYADHTFKIKASMLEVNDLENELSFAPKSDYQKADDQAEVSVIKKTRARLEQLERDPDNNSPSPEQDEKTIEISQSQYVAKVKEMQKRLITSWEQNHKVEALRIAIKCVKLLADTDTAPQLYPCVFVLVSEVLDAFGKLVFDRIHTRASEDENGQPHSEPLGEHFMSSDINIQATETCRNWFYKTACIRELLPRIYIEIALLGCYRFLCDGEYPQIVARLSNMIKGVGEPMVALYARLYLALTSSELLGTTFPTEQTIVVNSSLFDYFYVFNWFRQNKLERWLFSHKMEYEDYLALHSPAVEWLVKCAAPGATQDTFDTLLAHYQEYSFSSMVLKHLCECFGAKFYASTPTEMLELIRTASPSLVSKCHLYSLVAVQLSNVSSIADNEPGGKLQFLNDSWSSITSQEDITQYMECAAAYMKLIVAHFSHREALILLKDVVRHLNAATPEELTAKTYNLLGALIENVVFGAKQHYDFFSKLIPSTSFLVSIWLTLFYLILTINSLFKRIQALMGMFKRESSVDVAKKVLRAFVGGRLKKSSDRSGTLRLNVLGPKAAVAHTLLVVCCRVHDALDSLSTASERAEANRDISAFITRLGYINETTGSDRAQDEEQEALLMLYTDCRRAFYKLEPIKMLLSSMVLRLAMHVHKRIGASVGSKKRTHARRNFIQSCLAFAHITIPSIEAPLEKLQLMVAAANVALVTNCIPQMDALVKAAIVLLADLDPNTIRVFEGDSILHASNSFGAVGLFGAVGVNRMSNGNGQILQIIAQLMSVLVYAPSLNDEDAFYFVSALRKAVLERMKWTPISRLETGVARVRVLLMLVQLYALWGQRSLPGRLDGVDSNDVLYGGDGPFTHEVQTRFSSTVEEVAREIEALGELNDGNDRAENTQRVVAAQIELMLDFVNLVVPVLEYDGSFPIEEAASRQGRRHKKLRSGVALVRKCMAYSHEKAQSLKQAKPMETSTSQVQMTTWICRYFDSMRVYVAVFMQGMSKRSAGLRLDASSQQAVQGLAEALNNLALA</sequence>
<evidence type="ECO:0000256" key="2">
    <source>
        <dbReference type="ARBA" id="ARBA00010704"/>
    </source>
</evidence>
<dbReference type="InterPro" id="IPR029705">
    <property type="entry name" value="VPS35L"/>
</dbReference>